<evidence type="ECO:0000313" key="10">
    <source>
        <dbReference type="EMBL" id="CAH0395579.1"/>
    </source>
</evidence>
<keyword evidence="8" id="KW-0732">Signal</keyword>
<feature type="domain" description="Heme haloperoxidase family profile" evidence="9">
    <location>
        <begin position="32"/>
        <end position="239"/>
    </location>
</feature>
<sequence length="239" mass="25941">MRPMSCASLVTLATLATAIPFDAKTQRISTSGVHKFMPPDWSAGHVRGPCPALNALSNHGHMSRDGVVHWAEWARATNEVYGLGRELAFFLAVYGVFVAGNGTHCSIGGATPLIDTSILGPLGLPPGGLTGSHNNYEGDASPCRCDLYKCGEAHRLHVDLFTALYDLRGYKGYLTYDDIVTHRIARRKDSENTNGYFTAAVIAPIAATGAFSFIQLFGNHSEEYPDGWLDGLFRVPLRR</sequence>
<reference evidence="10" key="1">
    <citation type="submission" date="2021-12" db="EMBL/GenBank/DDBJ databases">
        <authorList>
            <person name="King R."/>
        </authorList>
    </citation>
    <scope>NUCLEOTIDE SEQUENCE</scope>
</reference>
<dbReference type="PANTHER" id="PTHR33577:SF1">
    <property type="entry name" value="HEME HALOPEROXIDASE FAMILY PROFILE DOMAIN-CONTAINING PROTEIN"/>
    <property type="match status" value="1"/>
</dbReference>
<dbReference type="PANTHER" id="PTHR33577">
    <property type="entry name" value="STERIGMATOCYSTIN BIOSYNTHESIS PEROXIDASE STCC-RELATED"/>
    <property type="match status" value="1"/>
</dbReference>
<dbReference type="SUPFAM" id="SSF47571">
    <property type="entry name" value="Cloroperoxidase"/>
    <property type="match status" value="1"/>
</dbReference>
<keyword evidence="4" id="KW-0479">Metal-binding</keyword>
<comment type="cofactor">
    <cofactor evidence="1">
        <name>heme b</name>
        <dbReference type="ChEBI" id="CHEBI:60344"/>
    </cofactor>
</comment>
<evidence type="ECO:0000256" key="4">
    <source>
        <dbReference type="ARBA" id="ARBA00022723"/>
    </source>
</evidence>
<organism evidence="10 11">
    <name type="scientific">Bemisia tabaci</name>
    <name type="common">Sweetpotato whitefly</name>
    <name type="synonym">Aleurodes tabaci</name>
    <dbReference type="NCBI Taxonomy" id="7038"/>
    <lineage>
        <taxon>Eukaryota</taxon>
        <taxon>Metazoa</taxon>
        <taxon>Ecdysozoa</taxon>
        <taxon>Arthropoda</taxon>
        <taxon>Hexapoda</taxon>
        <taxon>Insecta</taxon>
        <taxon>Pterygota</taxon>
        <taxon>Neoptera</taxon>
        <taxon>Paraneoptera</taxon>
        <taxon>Hemiptera</taxon>
        <taxon>Sternorrhyncha</taxon>
        <taxon>Aleyrodoidea</taxon>
        <taxon>Aleyrodidae</taxon>
        <taxon>Aleyrodinae</taxon>
        <taxon>Bemisia</taxon>
    </lineage>
</organism>
<dbReference type="AlphaFoldDB" id="A0A9P0AL68"/>
<protein>
    <recommendedName>
        <fullName evidence="9">Heme haloperoxidase family profile domain-containing protein</fullName>
    </recommendedName>
</protein>
<evidence type="ECO:0000256" key="2">
    <source>
        <dbReference type="ARBA" id="ARBA00022559"/>
    </source>
</evidence>
<feature type="signal peptide" evidence="8">
    <location>
        <begin position="1"/>
        <end position="18"/>
    </location>
</feature>
<evidence type="ECO:0000256" key="1">
    <source>
        <dbReference type="ARBA" id="ARBA00001970"/>
    </source>
</evidence>
<dbReference type="EMBL" id="OU963870">
    <property type="protein sequence ID" value="CAH0395579.1"/>
    <property type="molecule type" value="Genomic_DNA"/>
</dbReference>
<keyword evidence="2" id="KW-0575">Peroxidase</keyword>
<evidence type="ECO:0000313" key="11">
    <source>
        <dbReference type="Proteomes" id="UP001152759"/>
    </source>
</evidence>
<evidence type="ECO:0000256" key="5">
    <source>
        <dbReference type="ARBA" id="ARBA00023002"/>
    </source>
</evidence>
<evidence type="ECO:0000259" key="9">
    <source>
        <dbReference type="PROSITE" id="PS51405"/>
    </source>
</evidence>
<dbReference type="InterPro" id="IPR036851">
    <property type="entry name" value="Chloroperoxidase-like_sf"/>
</dbReference>
<dbReference type="PROSITE" id="PS51405">
    <property type="entry name" value="HEME_HALOPEROXIDASE"/>
    <property type="match status" value="1"/>
</dbReference>
<evidence type="ECO:0000256" key="7">
    <source>
        <dbReference type="ARBA" id="ARBA00025795"/>
    </source>
</evidence>
<dbReference type="Gene3D" id="1.10.489.10">
    <property type="entry name" value="Chloroperoxidase-like"/>
    <property type="match status" value="1"/>
</dbReference>
<keyword evidence="3" id="KW-0349">Heme</keyword>
<accession>A0A9P0AL68</accession>
<keyword evidence="5" id="KW-0560">Oxidoreductase</keyword>
<feature type="chain" id="PRO_5040437964" description="Heme haloperoxidase family profile domain-containing protein" evidence="8">
    <location>
        <begin position="19"/>
        <end position="239"/>
    </location>
</feature>
<evidence type="ECO:0000256" key="6">
    <source>
        <dbReference type="ARBA" id="ARBA00023004"/>
    </source>
</evidence>
<evidence type="ECO:0000256" key="8">
    <source>
        <dbReference type="SAM" id="SignalP"/>
    </source>
</evidence>
<dbReference type="GO" id="GO:0004601">
    <property type="term" value="F:peroxidase activity"/>
    <property type="evidence" value="ECO:0007669"/>
    <property type="project" value="UniProtKB-KW"/>
</dbReference>
<dbReference type="GO" id="GO:0046872">
    <property type="term" value="F:metal ion binding"/>
    <property type="evidence" value="ECO:0007669"/>
    <property type="project" value="UniProtKB-KW"/>
</dbReference>
<keyword evidence="11" id="KW-1185">Reference proteome</keyword>
<comment type="similarity">
    <text evidence="7">Belongs to the chloroperoxidase family.</text>
</comment>
<dbReference type="Pfam" id="PF01328">
    <property type="entry name" value="Peroxidase_2"/>
    <property type="match status" value="1"/>
</dbReference>
<evidence type="ECO:0000256" key="3">
    <source>
        <dbReference type="ARBA" id="ARBA00022617"/>
    </source>
</evidence>
<gene>
    <name evidence="10" type="ORF">BEMITA_LOCUS13748</name>
</gene>
<dbReference type="Proteomes" id="UP001152759">
    <property type="component" value="Chromosome 9"/>
</dbReference>
<dbReference type="InterPro" id="IPR000028">
    <property type="entry name" value="Chloroperoxidase"/>
</dbReference>
<proteinExistence type="inferred from homology"/>
<name>A0A9P0AL68_BEMTA</name>
<keyword evidence="6" id="KW-0408">Iron</keyword>